<gene>
    <name evidence="2" type="ORF">B0T15DRAFT_522336</name>
</gene>
<reference evidence="2" key="2">
    <citation type="submission" date="2023-06" db="EMBL/GenBank/DDBJ databases">
        <authorList>
            <consortium name="Lawrence Berkeley National Laboratory"/>
            <person name="Mondo S.J."/>
            <person name="Hensen N."/>
            <person name="Bonometti L."/>
            <person name="Westerberg I."/>
            <person name="Brannstrom I.O."/>
            <person name="Guillou S."/>
            <person name="Cros-Aarteil S."/>
            <person name="Calhoun S."/>
            <person name="Haridas S."/>
            <person name="Kuo A."/>
            <person name="Pangilinan J."/>
            <person name="Riley R."/>
            <person name="Labutti K."/>
            <person name="Andreopoulos B."/>
            <person name="Lipzen A."/>
            <person name="Chen C."/>
            <person name="Yanf M."/>
            <person name="Daum C."/>
            <person name="Ng V."/>
            <person name="Clum A."/>
            <person name="Steindorff A."/>
            <person name="Ohm R."/>
            <person name="Martin F."/>
            <person name="Silar P."/>
            <person name="Natvig D."/>
            <person name="Lalanne C."/>
            <person name="Gautier V."/>
            <person name="Ament-Velasquez S.L."/>
            <person name="Kruys A."/>
            <person name="Hutchinson M.I."/>
            <person name="Powell A.J."/>
            <person name="Barry K."/>
            <person name="Miller A.N."/>
            <person name="Grigoriev I.V."/>
            <person name="Debuchy R."/>
            <person name="Gladieux P."/>
            <person name="Thoren M.H."/>
            <person name="Johannesson H."/>
        </authorList>
    </citation>
    <scope>NUCLEOTIDE SEQUENCE</scope>
    <source>
        <strain evidence="2">CBS 333.67</strain>
    </source>
</reference>
<dbReference type="EMBL" id="JAUDZG010000001">
    <property type="protein sequence ID" value="KAK3311721.1"/>
    <property type="molecule type" value="Genomic_DNA"/>
</dbReference>
<evidence type="ECO:0000313" key="2">
    <source>
        <dbReference type="EMBL" id="KAK3311721.1"/>
    </source>
</evidence>
<name>A0AAJ0H4N9_9PEZI</name>
<comment type="caution">
    <text evidence="2">The sequence shown here is derived from an EMBL/GenBank/DDBJ whole genome shotgun (WGS) entry which is preliminary data.</text>
</comment>
<protein>
    <submittedName>
        <fullName evidence="2">Uncharacterized protein</fullName>
    </submittedName>
</protein>
<evidence type="ECO:0000256" key="1">
    <source>
        <dbReference type="SAM" id="MobiDB-lite"/>
    </source>
</evidence>
<proteinExistence type="predicted"/>
<dbReference type="RefSeq" id="XP_062727501.1">
    <property type="nucleotide sequence ID" value="XM_062868618.1"/>
</dbReference>
<organism evidence="2 3">
    <name type="scientific">Chaetomium strumarium</name>
    <dbReference type="NCBI Taxonomy" id="1170767"/>
    <lineage>
        <taxon>Eukaryota</taxon>
        <taxon>Fungi</taxon>
        <taxon>Dikarya</taxon>
        <taxon>Ascomycota</taxon>
        <taxon>Pezizomycotina</taxon>
        <taxon>Sordariomycetes</taxon>
        <taxon>Sordariomycetidae</taxon>
        <taxon>Sordariales</taxon>
        <taxon>Chaetomiaceae</taxon>
        <taxon>Chaetomium</taxon>
    </lineage>
</organism>
<keyword evidence="3" id="KW-1185">Reference proteome</keyword>
<evidence type="ECO:0000313" key="3">
    <source>
        <dbReference type="Proteomes" id="UP001273166"/>
    </source>
</evidence>
<dbReference type="Proteomes" id="UP001273166">
    <property type="component" value="Unassembled WGS sequence"/>
</dbReference>
<dbReference type="GeneID" id="87887447"/>
<reference evidence="2" key="1">
    <citation type="journal article" date="2023" name="Mol. Phylogenet. Evol.">
        <title>Genome-scale phylogeny and comparative genomics of the fungal order Sordariales.</title>
        <authorList>
            <person name="Hensen N."/>
            <person name="Bonometti L."/>
            <person name="Westerberg I."/>
            <person name="Brannstrom I.O."/>
            <person name="Guillou S."/>
            <person name="Cros-Aarteil S."/>
            <person name="Calhoun S."/>
            <person name="Haridas S."/>
            <person name="Kuo A."/>
            <person name="Mondo S."/>
            <person name="Pangilinan J."/>
            <person name="Riley R."/>
            <person name="LaButti K."/>
            <person name="Andreopoulos B."/>
            <person name="Lipzen A."/>
            <person name="Chen C."/>
            <person name="Yan M."/>
            <person name="Daum C."/>
            <person name="Ng V."/>
            <person name="Clum A."/>
            <person name="Steindorff A."/>
            <person name="Ohm R.A."/>
            <person name="Martin F."/>
            <person name="Silar P."/>
            <person name="Natvig D.O."/>
            <person name="Lalanne C."/>
            <person name="Gautier V."/>
            <person name="Ament-Velasquez S.L."/>
            <person name="Kruys A."/>
            <person name="Hutchinson M.I."/>
            <person name="Powell A.J."/>
            <person name="Barry K."/>
            <person name="Miller A.N."/>
            <person name="Grigoriev I.V."/>
            <person name="Debuchy R."/>
            <person name="Gladieux P."/>
            <person name="Hiltunen Thoren M."/>
            <person name="Johannesson H."/>
        </authorList>
    </citation>
    <scope>NUCLEOTIDE SEQUENCE</scope>
    <source>
        <strain evidence="2">CBS 333.67</strain>
    </source>
</reference>
<accession>A0AAJ0H4N9</accession>
<feature type="compositionally biased region" description="Polar residues" evidence="1">
    <location>
        <begin position="54"/>
        <end position="71"/>
    </location>
</feature>
<feature type="region of interest" description="Disordered" evidence="1">
    <location>
        <begin position="35"/>
        <end position="81"/>
    </location>
</feature>
<dbReference type="AlphaFoldDB" id="A0AAJ0H4N9"/>
<sequence length="81" mass="8577">MPEHFKNICSAIDQLPPDLDFDVPPLSEATGLSQHLGDLMSEAGSASEPVEPDIQSSNAWQQGGTPGTSFTVPEGGKRRKA</sequence>